<dbReference type="SMART" id="SM00881">
    <property type="entry name" value="CoA_binding"/>
    <property type="match status" value="1"/>
</dbReference>
<reference evidence="3" key="1">
    <citation type="journal article" date="2019" name="Int. J. Syst. Evol. Microbiol.">
        <title>The Global Catalogue of Microorganisms (GCM) 10K type strain sequencing project: providing services to taxonomists for standard genome sequencing and annotation.</title>
        <authorList>
            <consortium name="The Broad Institute Genomics Platform"/>
            <consortium name="The Broad Institute Genome Sequencing Center for Infectious Disease"/>
            <person name="Wu L."/>
            <person name="Ma J."/>
        </authorList>
    </citation>
    <scope>NUCLEOTIDE SEQUENCE [LARGE SCALE GENOMIC DNA]</scope>
    <source>
        <strain evidence="3">JCM 15089</strain>
    </source>
</reference>
<comment type="caution">
    <text evidence="2">The sequence shown here is derived from an EMBL/GenBank/DDBJ whole genome shotgun (WGS) entry which is preliminary data.</text>
</comment>
<dbReference type="PANTHER" id="PTHR33303:SF2">
    <property type="entry name" value="COA-BINDING DOMAIN-CONTAINING PROTEIN"/>
    <property type="match status" value="1"/>
</dbReference>
<accession>A0ABP3PZY0</accession>
<dbReference type="Gene3D" id="3.40.50.720">
    <property type="entry name" value="NAD(P)-binding Rossmann-like Domain"/>
    <property type="match status" value="1"/>
</dbReference>
<dbReference type="PANTHER" id="PTHR33303">
    <property type="entry name" value="CYTOPLASMIC PROTEIN-RELATED"/>
    <property type="match status" value="1"/>
</dbReference>
<dbReference type="InterPro" id="IPR036291">
    <property type="entry name" value="NAD(P)-bd_dom_sf"/>
</dbReference>
<proteinExistence type="predicted"/>
<feature type="domain" description="CoA-binding" evidence="1">
    <location>
        <begin position="12"/>
        <end position="111"/>
    </location>
</feature>
<dbReference type="InterPro" id="IPR003781">
    <property type="entry name" value="CoA-bd"/>
</dbReference>
<evidence type="ECO:0000313" key="2">
    <source>
        <dbReference type="EMBL" id="GAA0579786.1"/>
    </source>
</evidence>
<protein>
    <recommendedName>
        <fullName evidence="1">CoA-binding domain-containing protein</fullName>
    </recommendedName>
</protein>
<dbReference type="SUPFAM" id="SSF51735">
    <property type="entry name" value="NAD(P)-binding Rossmann-fold domains"/>
    <property type="match status" value="1"/>
</dbReference>
<name>A0ABP3PZY0_9PROT</name>
<dbReference type="EMBL" id="BAAADD010000008">
    <property type="protein sequence ID" value="GAA0579786.1"/>
    <property type="molecule type" value="Genomic_DNA"/>
</dbReference>
<evidence type="ECO:0000259" key="1">
    <source>
        <dbReference type="SMART" id="SM00881"/>
    </source>
</evidence>
<evidence type="ECO:0000313" key="3">
    <source>
        <dbReference type="Proteomes" id="UP001499951"/>
    </source>
</evidence>
<dbReference type="RefSeq" id="WP_166936945.1">
    <property type="nucleotide sequence ID" value="NZ_BAAADD010000008.1"/>
</dbReference>
<organism evidence="2 3">
    <name type="scientific">Rhizomicrobium electricum</name>
    <dbReference type="NCBI Taxonomy" id="480070"/>
    <lineage>
        <taxon>Bacteria</taxon>
        <taxon>Pseudomonadati</taxon>
        <taxon>Pseudomonadota</taxon>
        <taxon>Alphaproteobacteria</taxon>
        <taxon>Micropepsales</taxon>
        <taxon>Micropepsaceae</taxon>
        <taxon>Rhizomicrobium</taxon>
    </lineage>
</organism>
<sequence>MPTYPDDLIKSILRNNRYIAMVGASGNEMRPSYFAMKYLLDKGYRVRPVNPGLAGKKILNQDVYASLKDVPAPIEIVDIFRGPEYAPAIVKEALAERERLGIKVIWMQLTVINEEAAKMAEDAGLTVIMDRCPKIEYGRFCGEIGWMGINRKLIDNRKPKLFGKGGSLMIDDKRRA</sequence>
<keyword evidence="3" id="KW-1185">Reference proteome</keyword>
<gene>
    <name evidence="2" type="ORF">GCM10008942_30850</name>
</gene>
<dbReference type="Proteomes" id="UP001499951">
    <property type="component" value="Unassembled WGS sequence"/>
</dbReference>
<dbReference type="Pfam" id="PF13380">
    <property type="entry name" value="CoA_binding_2"/>
    <property type="match status" value="1"/>
</dbReference>